<proteinExistence type="predicted"/>
<feature type="region of interest" description="Disordered" evidence="2">
    <location>
        <begin position="562"/>
        <end position="610"/>
    </location>
</feature>
<feature type="compositionally biased region" description="Low complexity" evidence="2">
    <location>
        <begin position="100"/>
        <end position="129"/>
    </location>
</feature>
<dbReference type="InParanoid" id="A5DVY7"/>
<dbReference type="InterPro" id="IPR000253">
    <property type="entry name" value="FHA_dom"/>
</dbReference>
<feature type="compositionally biased region" description="Basic and acidic residues" evidence="2">
    <location>
        <begin position="568"/>
        <end position="587"/>
    </location>
</feature>
<sequence>MTDIPITFENSPTLHEQYQRDLSSEHSSIAKHKANQQPHPFPQIDPRRNGILRLKNSTLHLKNGNLPHSVQRNESPTSTDSAAATARRRSNSKSQVVNIPSKPKTTASTASSSSSSSSSPSSSSLSVSSGAEVGTANASSSRVATSSPLSYIQPKKRNQVQYYVTLLPLNDTFTKKHLPVATYPETTKLGRPTGTKYKPEVTNGYFDSRVLSRNHAQIYIDLTNGKMMLQDLGSSNGTYLNDVRLNKEPTEVKVGDIVCLGFNVQAESTHKQISLKVENLSLVTNTPSSLAMRALGIANTQFDTPEFKHLAFVEEIYRKINAEVDIKSGTKKSDGNGNGNGNKEEWNNEHGNFNSATRNRHDKVRNIDKRLSFDSAMFGDVNSELEDDLLGLFSTENSGIYNNSQVTNTSTLENVITLLALSSTQVKQQTSALDSIQSFLTNYKRDLDSLNKKHLEEQLNIKWRVFEGQLQEERTRNEELKAQLARVEQKNSKRIVQLEEKVQAVESEKADLYEAREVLKLRVEALEEQHDSDAQKIKELQLELINAKQLQRKEIETNSKHIYNNDGKSTKEEMYNKEDDTNGKTNDHSIYNHGDNDADSNNDHTGFSDATSSHDIVSDAINGFIQDLSRTPSVRDNLKCFEGQGANKNTSLMKETIELTPPLSDEEISDSEEHDSVRHNPGSRIIREPRKSSRELYSENLSSSSIITTHCLPGDVEPFPKVEDSSSSSSSRLTQSDVAMSNVSSTAMHSSNSGLTGSKLSLIKLSPQDKQRVLTMVIAMSAMLIGFYLQRLVN</sequence>
<dbReference type="InterPro" id="IPR008984">
    <property type="entry name" value="SMAD_FHA_dom_sf"/>
</dbReference>
<evidence type="ECO:0000256" key="1">
    <source>
        <dbReference type="SAM" id="Coils"/>
    </source>
</evidence>
<dbReference type="GeneID" id="5233770"/>
<dbReference type="eggNOG" id="KOG3872">
    <property type="taxonomic scope" value="Eukaryota"/>
</dbReference>
<dbReference type="EMBL" id="CH981525">
    <property type="protein sequence ID" value="EDK43345.1"/>
    <property type="molecule type" value="Genomic_DNA"/>
</dbReference>
<dbReference type="KEGG" id="lel:PVL30_001493"/>
<evidence type="ECO:0000259" key="3">
    <source>
        <dbReference type="PROSITE" id="PS50006"/>
    </source>
</evidence>
<dbReference type="PANTHER" id="PTHR15715">
    <property type="entry name" value="CENTROSOMAL PROTEIN OF 170 KDA"/>
    <property type="match status" value="1"/>
</dbReference>
<dbReference type="PANTHER" id="PTHR15715:SF37">
    <property type="entry name" value="LD47843P"/>
    <property type="match status" value="1"/>
</dbReference>
<dbReference type="Pfam" id="PF00498">
    <property type="entry name" value="FHA"/>
    <property type="match status" value="1"/>
</dbReference>
<feature type="compositionally biased region" description="Polar residues" evidence="2">
    <location>
        <begin position="732"/>
        <end position="755"/>
    </location>
</feature>
<dbReference type="InterPro" id="IPR051176">
    <property type="entry name" value="Cent_Immune-Sig_Mod"/>
</dbReference>
<feature type="coiled-coil region" evidence="1">
    <location>
        <begin position="440"/>
        <end position="543"/>
    </location>
</feature>
<evidence type="ECO:0000313" key="4">
    <source>
        <dbReference type="EMBL" id="EDK43345.1"/>
    </source>
</evidence>
<feature type="region of interest" description="Disordered" evidence="2">
    <location>
        <begin position="1"/>
        <end position="47"/>
    </location>
</feature>
<dbReference type="Proteomes" id="UP000001996">
    <property type="component" value="Unassembled WGS sequence"/>
</dbReference>
<evidence type="ECO:0000313" key="5">
    <source>
        <dbReference type="Proteomes" id="UP000001996"/>
    </source>
</evidence>
<feature type="region of interest" description="Disordered" evidence="2">
    <location>
        <begin position="61"/>
        <end position="129"/>
    </location>
</feature>
<gene>
    <name evidence="4" type="ORF">LELG_01523</name>
</gene>
<dbReference type="STRING" id="379508.A5DVY7"/>
<dbReference type="PROSITE" id="PS50006">
    <property type="entry name" value="FHA_DOMAIN"/>
    <property type="match status" value="1"/>
</dbReference>
<feature type="region of interest" description="Disordered" evidence="2">
    <location>
        <begin position="717"/>
        <end position="755"/>
    </location>
</feature>
<feature type="region of interest" description="Disordered" evidence="2">
    <location>
        <begin position="328"/>
        <end position="361"/>
    </location>
</feature>
<dbReference type="Gene3D" id="2.60.200.20">
    <property type="match status" value="1"/>
</dbReference>
<dbReference type="SUPFAM" id="SSF49879">
    <property type="entry name" value="SMAD/FHA domain"/>
    <property type="match status" value="1"/>
</dbReference>
<dbReference type="SMART" id="SM00240">
    <property type="entry name" value="FHA"/>
    <property type="match status" value="1"/>
</dbReference>
<organism evidence="4 5">
    <name type="scientific">Lodderomyces elongisporus (strain ATCC 11503 / CBS 2605 / JCM 1781 / NBRC 1676 / NRRL YB-4239)</name>
    <name type="common">Yeast</name>
    <name type="synonym">Saccharomyces elongisporus</name>
    <dbReference type="NCBI Taxonomy" id="379508"/>
    <lineage>
        <taxon>Eukaryota</taxon>
        <taxon>Fungi</taxon>
        <taxon>Dikarya</taxon>
        <taxon>Ascomycota</taxon>
        <taxon>Saccharomycotina</taxon>
        <taxon>Pichiomycetes</taxon>
        <taxon>Debaryomycetaceae</taxon>
        <taxon>Candida/Lodderomyces clade</taxon>
        <taxon>Lodderomyces</taxon>
    </lineage>
</organism>
<protein>
    <recommendedName>
        <fullName evidence="3">FHA domain-containing protein</fullName>
    </recommendedName>
</protein>
<name>A5DVY7_LODEL</name>
<dbReference type="HOGENOM" id="CLU_022767_0_0_1"/>
<evidence type="ECO:0000256" key="2">
    <source>
        <dbReference type="SAM" id="MobiDB-lite"/>
    </source>
</evidence>
<dbReference type="AlphaFoldDB" id="A5DVY7"/>
<keyword evidence="1" id="KW-0175">Coiled coil</keyword>
<reference evidence="4 5" key="1">
    <citation type="journal article" date="2009" name="Nature">
        <title>Evolution of pathogenicity and sexual reproduction in eight Candida genomes.</title>
        <authorList>
            <person name="Butler G."/>
            <person name="Rasmussen M.D."/>
            <person name="Lin M.F."/>
            <person name="Santos M.A."/>
            <person name="Sakthikumar S."/>
            <person name="Munro C.A."/>
            <person name="Rheinbay E."/>
            <person name="Grabherr M."/>
            <person name="Forche A."/>
            <person name="Reedy J.L."/>
            <person name="Agrafioti I."/>
            <person name="Arnaud M.B."/>
            <person name="Bates S."/>
            <person name="Brown A.J."/>
            <person name="Brunke S."/>
            <person name="Costanzo M.C."/>
            <person name="Fitzpatrick D.A."/>
            <person name="de Groot P.W."/>
            <person name="Harris D."/>
            <person name="Hoyer L.L."/>
            <person name="Hube B."/>
            <person name="Klis F.M."/>
            <person name="Kodira C."/>
            <person name="Lennard N."/>
            <person name="Logue M.E."/>
            <person name="Martin R."/>
            <person name="Neiman A.M."/>
            <person name="Nikolaou E."/>
            <person name="Quail M.A."/>
            <person name="Quinn J."/>
            <person name="Santos M.C."/>
            <person name="Schmitzberger F.F."/>
            <person name="Sherlock G."/>
            <person name="Shah P."/>
            <person name="Silverstein K.A."/>
            <person name="Skrzypek M.S."/>
            <person name="Soll D."/>
            <person name="Staggs R."/>
            <person name="Stansfield I."/>
            <person name="Stumpf M.P."/>
            <person name="Sudbery P.E."/>
            <person name="Srikantha T."/>
            <person name="Zeng Q."/>
            <person name="Berman J."/>
            <person name="Berriman M."/>
            <person name="Heitman J."/>
            <person name="Gow N.A."/>
            <person name="Lorenz M.C."/>
            <person name="Birren B.W."/>
            <person name="Kellis M."/>
            <person name="Cuomo C.A."/>
        </authorList>
    </citation>
    <scope>NUCLEOTIDE SEQUENCE [LARGE SCALE GENOMIC DNA]</scope>
    <source>
        <strain evidence="5">ATCC 11503 / BCRC 21390 / CBS 2605 / JCM 1781 / NBRC 1676 / NRRL YB-4239</strain>
    </source>
</reference>
<feature type="domain" description="FHA" evidence="3">
    <location>
        <begin position="187"/>
        <end position="245"/>
    </location>
</feature>
<feature type="compositionally biased region" description="Acidic residues" evidence="2">
    <location>
        <begin position="664"/>
        <end position="673"/>
    </location>
</feature>
<accession>A5DVY7</accession>
<dbReference type="OrthoDB" id="687730at2759"/>
<dbReference type="OMA" id="PNIEDNL"/>
<feature type="compositionally biased region" description="Polar residues" evidence="2">
    <location>
        <begin position="61"/>
        <end position="76"/>
    </location>
</feature>
<feature type="region of interest" description="Disordered" evidence="2">
    <location>
        <begin position="661"/>
        <end position="693"/>
    </location>
</feature>
<dbReference type="VEuPathDB" id="FungiDB:LELG_01523"/>
<dbReference type="GO" id="GO:0005737">
    <property type="term" value="C:cytoplasm"/>
    <property type="evidence" value="ECO:0007669"/>
    <property type="project" value="TreeGrafter"/>
</dbReference>
<keyword evidence="5" id="KW-1185">Reference proteome</keyword>